<comment type="similarity">
    <text evidence="7">Belongs to the TonB-dependent receptor family.</text>
</comment>
<evidence type="ECO:0000256" key="1">
    <source>
        <dbReference type="ARBA" id="ARBA00004571"/>
    </source>
</evidence>
<proteinExistence type="inferred from homology"/>
<comment type="subcellular location">
    <subcellularLocation>
        <location evidence="1 7">Cell outer membrane</location>
        <topology evidence="1 7">Multi-pass membrane protein</topology>
    </subcellularLocation>
</comment>
<dbReference type="Pfam" id="PF13715">
    <property type="entry name" value="CarbopepD_reg_2"/>
    <property type="match status" value="1"/>
</dbReference>
<evidence type="ECO:0000313" key="11">
    <source>
        <dbReference type="Proteomes" id="UP000037755"/>
    </source>
</evidence>
<protein>
    <recommendedName>
        <fullName evidence="9">TonB-dependent receptor plug domain-containing protein</fullName>
    </recommendedName>
</protein>
<evidence type="ECO:0000259" key="9">
    <source>
        <dbReference type="Pfam" id="PF07715"/>
    </source>
</evidence>
<dbReference type="SUPFAM" id="SSF56935">
    <property type="entry name" value="Porins"/>
    <property type="match status" value="1"/>
</dbReference>
<dbReference type="PATRIC" id="fig|1202724.3.peg.1791"/>
<evidence type="ECO:0000256" key="5">
    <source>
        <dbReference type="ARBA" id="ARBA00023136"/>
    </source>
</evidence>
<dbReference type="NCBIfam" id="TIGR04056">
    <property type="entry name" value="OMP_RagA_SusC"/>
    <property type="match status" value="1"/>
</dbReference>
<gene>
    <name evidence="10" type="ORF">AM493_08625</name>
</gene>
<dbReference type="InterPro" id="IPR008969">
    <property type="entry name" value="CarboxyPept-like_regulatory"/>
</dbReference>
<comment type="caution">
    <text evidence="10">The sequence shown here is derived from an EMBL/GenBank/DDBJ whole genome shotgun (WGS) entry which is preliminary data.</text>
</comment>
<evidence type="ECO:0000256" key="3">
    <source>
        <dbReference type="ARBA" id="ARBA00022452"/>
    </source>
</evidence>
<dbReference type="InterPro" id="IPR023997">
    <property type="entry name" value="TonB-dep_OMP_SusC/RagA_CS"/>
</dbReference>
<dbReference type="InterPro" id="IPR012910">
    <property type="entry name" value="Plug_dom"/>
</dbReference>
<evidence type="ECO:0000256" key="2">
    <source>
        <dbReference type="ARBA" id="ARBA00022448"/>
    </source>
</evidence>
<organism evidence="10 11">
    <name type="scientific">Flavobacterium akiainvivens</name>
    <dbReference type="NCBI Taxonomy" id="1202724"/>
    <lineage>
        <taxon>Bacteria</taxon>
        <taxon>Pseudomonadati</taxon>
        <taxon>Bacteroidota</taxon>
        <taxon>Flavobacteriia</taxon>
        <taxon>Flavobacteriales</taxon>
        <taxon>Flavobacteriaceae</taxon>
        <taxon>Flavobacterium</taxon>
    </lineage>
</organism>
<feature type="chain" id="PRO_5005839310" description="TonB-dependent receptor plug domain-containing protein" evidence="8">
    <location>
        <begin position="35"/>
        <end position="1008"/>
    </location>
</feature>
<dbReference type="AlphaFoldDB" id="A0A0M9VJZ7"/>
<feature type="signal peptide" evidence="8">
    <location>
        <begin position="1"/>
        <end position="34"/>
    </location>
</feature>
<feature type="domain" description="TonB-dependent receptor plug" evidence="9">
    <location>
        <begin position="128"/>
        <end position="232"/>
    </location>
</feature>
<keyword evidence="3 7" id="KW-1134">Transmembrane beta strand</keyword>
<dbReference type="SUPFAM" id="SSF49464">
    <property type="entry name" value="Carboxypeptidase regulatory domain-like"/>
    <property type="match status" value="1"/>
</dbReference>
<keyword evidence="5 7" id="KW-0472">Membrane</keyword>
<evidence type="ECO:0000313" key="10">
    <source>
        <dbReference type="EMBL" id="KOS08270.1"/>
    </source>
</evidence>
<keyword evidence="11" id="KW-1185">Reference proteome</keyword>
<evidence type="ECO:0000256" key="4">
    <source>
        <dbReference type="ARBA" id="ARBA00022692"/>
    </source>
</evidence>
<dbReference type="InterPro" id="IPR037066">
    <property type="entry name" value="Plug_dom_sf"/>
</dbReference>
<reference evidence="10 11" key="1">
    <citation type="submission" date="2015-08" db="EMBL/GenBank/DDBJ databases">
        <title>Whole genome sequence of Flavobacterium akiainvivens IK-1T, from decaying Wikstroemia oahuensis, an endemic Hawaiian shrub.</title>
        <authorList>
            <person name="Wan X."/>
            <person name="Hou S."/>
            <person name="Saito J."/>
            <person name="Donachie S."/>
        </authorList>
    </citation>
    <scope>NUCLEOTIDE SEQUENCE [LARGE SCALE GENOMIC DNA]</scope>
    <source>
        <strain evidence="10 11">IK-1</strain>
    </source>
</reference>
<dbReference type="InterPro" id="IPR023996">
    <property type="entry name" value="TonB-dep_OMP_SusC/RagA"/>
</dbReference>
<dbReference type="Proteomes" id="UP000037755">
    <property type="component" value="Unassembled WGS sequence"/>
</dbReference>
<keyword evidence="6 7" id="KW-0998">Cell outer membrane</keyword>
<name>A0A0M9VJZ7_9FLAO</name>
<keyword evidence="8" id="KW-0732">Signal</keyword>
<dbReference type="STRING" id="1202724.AM493_08625"/>
<dbReference type="Gene3D" id="2.60.40.1120">
    <property type="entry name" value="Carboxypeptidase-like, regulatory domain"/>
    <property type="match status" value="1"/>
</dbReference>
<evidence type="ECO:0000256" key="8">
    <source>
        <dbReference type="SAM" id="SignalP"/>
    </source>
</evidence>
<dbReference type="EMBL" id="LIYD01000005">
    <property type="protein sequence ID" value="KOS08270.1"/>
    <property type="molecule type" value="Genomic_DNA"/>
</dbReference>
<evidence type="ECO:0000256" key="6">
    <source>
        <dbReference type="ARBA" id="ARBA00023237"/>
    </source>
</evidence>
<dbReference type="Pfam" id="PF07715">
    <property type="entry name" value="Plug"/>
    <property type="match status" value="1"/>
</dbReference>
<dbReference type="GO" id="GO:0009279">
    <property type="term" value="C:cell outer membrane"/>
    <property type="evidence" value="ECO:0007669"/>
    <property type="project" value="UniProtKB-SubCell"/>
</dbReference>
<dbReference type="PROSITE" id="PS52016">
    <property type="entry name" value="TONB_DEPENDENT_REC_3"/>
    <property type="match status" value="1"/>
</dbReference>
<dbReference type="InterPro" id="IPR039426">
    <property type="entry name" value="TonB-dep_rcpt-like"/>
</dbReference>
<keyword evidence="2 7" id="KW-0813">Transport</keyword>
<dbReference type="Gene3D" id="2.170.130.10">
    <property type="entry name" value="TonB-dependent receptor, plug domain"/>
    <property type="match status" value="1"/>
</dbReference>
<keyword evidence="4 7" id="KW-0812">Transmembrane</keyword>
<dbReference type="NCBIfam" id="TIGR04057">
    <property type="entry name" value="SusC_RagA_signa"/>
    <property type="match status" value="1"/>
</dbReference>
<evidence type="ECO:0000256" key="7">
    <source>
        <dbReference type="PROSITE-ProRule" id="PRU01360"/>
    </source>
</evidence>
<accession>A0A0M9VJZ7</accession>
<sequence length="1008" mass="110668">MRITNLSMAATGQLSKLKVALCAVFLLAAVALQAQNVTVSGQVTAAEDGSGLALANVLVKGTTKVVNTDIDGNYSIEVKTTDVLVFSYMGYAEQEVVVGNQTTINISLSQDATTMDELVVVGYGTQKKSDLTGAVAVVNVADAKKTVTYDVAKMLQGQAAGVTVQSSGEPGGFVNIKIRGMSSFSNNNPLFVVDNILVDNPYDFAPGDIESIQVLKDASAAAIYGVRGANGVVIITTKKGKAGKVSINFRSLTGFQNVGRKIDVTNREQYQDITNAAYLNSGQAILPGNDPNSPSYINNVDTNWQDEAFRTGRIENHSLSFTAGSEALSYNFNVDYFKNTSYLKVPQAYERYSTNLNVTGQKGRFKYGGKISYTSSDKENFNSYNGESAMMALLQAIPTMPVYDPNRLGGYGGADNLTQRAITLNVIGFNNLINNNTDRNRFVGNIWGEFEIIKGLRYTLRASADQFNGFNRFFTPPSDLGWYYITENAESALSINNDKNVRTIVDNLLNYDVTLGKHNISLMAGHVMESESYHNHWSRGVGYTPGENSQLNYADAISGGEYQSEIRRKSLLGRLVYTFDDTYILTANFRQDKSSLFPENNNTGNYYSVSGAWKAQNDLKLPEWWNTLKVRGGYGLLGNNTIGVYAYAPTVNPFTSYVFGTSLAPGTSVISAFDSSISWEETQTSNIAIETGMFDNKLQFSAEYYVKKSTGLLLAVPLPFSTGAFPASIRTNAGDIRNTGLEFTLGYSNYDHEFKWGVNANLGTIKNEVLRLGDENDPLFGINSKTAVGRSTGEIFVYEAEGIFQNQAEIDAHAFQPNAQPGDVKFRDVNGDGLITDEDRTYQGTTIPKYSYGLNFNAEYKNFDFSFAFVGQGGNKAYNGTYNGLMIGGLLNHSTDMLNYWTPENTNTNVPRPDVLERNANARPSSRFVQDAGYLRLQNIQLGYTLPLKDNKVFDKVRLYTSGQNIFVITDFTGYDPDFMNDGLLSRGFESGSFPNPRTFIFGIEASF</sequence>
<dbReference type="InterPro" id="IPR036942">
    <property type="entry name" value="Beta-barrel_TonB_sf"/>
</dbReference>
<dbReference type="Gene3D" id="2.40.170.20">
    <property type="entry name" value="TonB-dependent receptor, beta-barrel domain"/>
    <property type="match status" value="1"/>
</dbReference>